<name>A0A1N7RS55_9BURK</name>
<dbReference type="UniPathway" id="UPA00164"/>
<dbReference type="PANTHER" id="PTHR45825:SF11">
    <property type="entry name" value="ALPHA AMYLASE DOMAIN-CONTAINING PROTEIN"/>
    <property type="match status" value="1"/>
</dbReference>
<dbReference type="PANTHER" id="PTHR45825">
    <property type="entry name" value="GRANULE-BOUND STARCH SYNTHASE 1, CHLOROPLASTIC/AMYLOPLASTIC"/>
    <property type="match status" value="1"/>
</dbReference>
<comment type="catalytic activity">
    <reaction evidence="1 8">
        <text>[(1-&gt;4)-alpha-D-glucosyl](n) + ADP-alpha-D-glucose = [(1-&gt;4)-alpha-D-glucosyl](n+1) + ADP + H(+)</text>
        <dbReference type="Rhea" id="RHEA:18189"/>
        <dbReference type="Rhea" id="RHEA-COMP:9584"/>
        <dbReference type="Rhea" id="RHEA-COMP:9587"/>
        <dbReference type="ChEBI" id="CHEBI:15378"/>
        <dbReference type="ChEBI" id="CHEBI:15444"/>
        <dbReference type="ChEBI" id="CHEBI:57498"/>
        <dbReference type="ChEBI" id="CHEBI:456216"/>
        <dbReference type="EC" id="2.4.1.21"/>
    </reaction>
</comment>
<gene>
    <name evidence="8 11" type="primary">glgA</name>
    <name evidence="11" type="ORF">BN2476_150013</name>
</gene>
<accession>A0A1N7RS55</accession>
<dbReference type="SUPFAM" id="SSF53756">
    <property type="entry name" value="UDP-Glycosyltransferase/glycogen phosphorylase"/>
    <property type="match status" value="1"/>
</dbReference>
<evidence type="ECO:0000256" key="1">
    <source>
        <dbReference type="ARBA" id="ARBA00001478"/>
    </source>
</evidence>
<organism evidence="11 12">
    <name type="scientific">Paraburkholderia piptadeniae</name>
    <dbReference type="NCBI Taxonomy" id="1701573"/>
    <lineage>
        <taxon>Bacteria</taxon>
        <taxon>Pseudomonadati</taxon>
        <taxon>Pseudomonadota</taxon>
        <taxon>Betaproteobacteria</taxon>
        <taxon>Burkholderiales</taxon>
        <taxon>Burkholderiaceae</taxon>
        <taxon>Paraburkholderia</taxon>
    </lineage>
</organism>
<comment type="function">
    <text evidence="2 8">Synthesizes alpha-1,4-glucan chains using ADP-glucose.</text>
</comment>
<dbReference type="Pfam" id="PF00534">
    <property type="entry name" value="Glycos_transf_1"/>
    <property type="match status" value="1"/>
</dbReference>
<dbReference type="HAMAP" id="MF_00484">
    <property type="entry name" value="Glycogen_synth"/>
    <property type="match status" value="1"/>
</dbReference>
<evidence type="ECO:0000259" key="9">
    <source>
        <dbReference type="Pfam" id="PF00534"/>
    </source>
</evidence>
<keyword evidence="12" id="KW-1185">Reference proteome</keyword>
<evidence type="ECO:0000313" key="11">
    <source>
        <dbReference type="EMBL" id="SIT37943.1"/>
    </source>
</evidence>
<evidence type="ECO:0000256" key="6">
    <source>
        <dbReference type="ARBA" id="ARBA00022679"/>
    </source>
</evidence>
<dbReference type="GO" id="GO:0005978">
    <property type="term" value="P:glycogen biosynthetic process"/>
    <property type="evidence" value="ECO:0007669"/>
    <property type="project" value="UniProtKB-UniRule"/>
</dbReference>
<feature type="domain" description="Starch synthase catalytic" evidence="10">
    <location>
        <begin position="51"/>
        <end position="289"/>
    </location>
</feature>
<evidence type="ECO:0000313" key="12">
    <source>
        <dbReference type="Proteomes" id="UP000195569"/>
    </source>
</evidence>
<protein>
    <recommendedName>
        <fullName evidence="8">Glycogen synthase</fullName>
        <ecNumber evidence="8">2.4.1.21</ecNumber>
    </recommendedName>
    <alternativeName>
        <fullName evidence="8">Starch [bacterial glycogen] synthase</fullName>
    </alternativeName>
</protein>
<sequence length="589" mass="63102">MAHCLLLIDAARPTPLADPIRRADRASLFGGISSVPFDLLFHRGVMTLTLNVLLVASEAMPLAKSGGLGDMVGAYAAALRDAGVDSTILMPAYPSALARAKGVTPIGRIGGLPGGDARLLRARMPDTDVPVLLLQMDNLYRRDSLYQDDQGRDHLDNAIRFASLSAAATRIARGVRGVHKPDIVHAHDWHTGLTPLLMKLANVSAKSVFTVHNLAFQGNYPLALGSWMGVPPELLVPALSDPRSIEFYGALSMMKAGIVHAQQVVTVSENYAREILTPRFGHLMEGVLQACAHKLSGITNGIDGNTWNPATDPLIARPYSADDVRGKQACKRDLQQTFGLSVDPFAPLVAIGSRLTSQKLADVVADALPLMLARHPRLQVAILGKGDANLEAAMRDLASAWPQRVGAYIGYDEARAHMLHAGADILLHGSRFEPCGLTQLYALRYGTIPVASRVGGLRDTIVDYTPERSPELGLPEDGATGFLFDGETPEDVAGALQRALDAFMRPSSWHALQRNAMRCDFSWRKPVHAYLKLYGALTDSRPAQPRVDVDVVAAASAQRRANAGAQAANAQTGWANGAAASQETVARSA</sequence>
<dbReference type="GO" id="GO:0009011">
    <property type="term" value="F:alpha-1,4-glucan glucosyltransferase (ADP-glucose donor) activity"/>
    <property type="evidence" value="ECO:0007669"/>
    <property type="project" value="UniProtKB-UniRule"/>
</dbReference>
<evidence type="ECO:0000256" key="2">
    <source>
        <dbReference type="ARBA" id="ARBA00002764"/>
    </source>
</evidence>
<dbReference type="GO" id="GO:0004373">
    <property type="term" value="F:alpha-1,4-glucan glucosyltransferase (UDP-glucose donor) activity"/>
    <property type="evidence" value="ECO:0007669"/>
    <property type="project" value="InterPro"/>
</dbReference>
<dbReference type="NCBIfam" id="NF001899">
    <property type="entry name" value="PRK00654.1-2"/>
    <property type="match status" value="1"/>
</dbReference>
<proteinExistence type="inferred from homology"/>
<comment type="pathway">
    <text evidence="3 8">Glycan biosynthesis; glycogen biosynthesis.</text>
</comment>
<dbReference type="InterPro" id="IPR001296">
    <property type="entry name" value="Glyco_trans_1"/>
</dbReference>
<evidence type="ECO:0000256" key="5">
    <source>
        <dbReference type="ARBA" id="ARBA00022676"/>
    </source>
</evidence>
<evidence type="ECO:0000256" key="3">
    <source>
        <dbReference type="ARBA" id="ARBA00004964"/>
    </source>
</evidence>
<dbReference type="Proteomes" id="UP000195569">
    <property type="component" value="Unassembled WGS sequence"/>
</dbReference>
<evidence type="ECO:0000256" key="8">
    <source>
        <dbReference type="HAMAP-Rule" id="MF_00484"/>
    </source>
</evidence>
<feature type="binding site" evidence="8">
    <location>
        <position position="64"/>
    </location>
    <ligand>
        <name>ADP-alpha-D-glucose</name>
        <dbReference type="ChEBI" id="CHEBI:57498"/>
    </ligand>
</feature>
<dbReference type="CDD" id="cd03791">
    <property type="entry name" value="GT5_Glycogen_synthase_DULL1-like"/>
    <property type="match status" value="1"/>
</dbReference>
<dbReference type="Gene3D" id="3.40.50.2000">
    <property type="entry name" value="Glycogen Phosphorylase B"/>
    <property type="match status" value="2"/>
</dbReference>
<keyword evidence="5 8" id="KW-0328">Glycosyltransferase</keyword>
<reference evidence="11" key="1">
    <citation type="submission" date="2016-12" db="EMBL/GenBank/DDBJ databases">
        <authorList>
            <person name="Moulin L."/>
        </authorList>
    </citation>
    <scope>NUCLEOTIDE SEQUENCE [LARGE SCALE GENOMIC DNA]</scope>
    <source>
        <strain evidence="11">STM 7183</strain>
    </source>
</reference>
<keyword evidence="6 8" id="KW-0808">Transferase</keyword>
<dbReference type="EC" id="2.4.1.21" evidence="8"/>
<comment type="similarity">
    <text evidence="4 8">Belongs to the glycosyltransferase 1 family. Bacterial/plant glycogen synthase subfamily.</text>
</comment>
<keyword evidence="7 8" id="KW-0320">Glycogen biosynthesis</keyword>
<comment type="caution">
    <text evidence="11">The sequence shown here is derived from an EMBL/GenBank/DDBJ whole genome shotgun (WGS) entry which is preliminary data.</text>
</comment>
<feature type="domain" description="Glycosyl transferase family 1" evidence="9">
    <location>
        <begin position="350"/>
        <end position="501"/>
    </location>
</feature>
<evidence type="ECO:0000256" key="7">
    <source>
        <dbReference type="ARBA" id="ARBA00023056"/>
    </source>
</evidence>
<dbReference type="InterPro" id="IPR013534">
    <property type="entry name" value="Starch_synth_cat_dom"/>
</dbReference>
<dbReference type="NCBIfam" id="TIGR02095">
    <property type="entry name" value="glgA"/>
    <property type="match status" value="1"/>
</dbReference>
<dbReference type="InterPro" id="IPR011835">
    <property type="entry name" value="GS/SS"/>
</dbReference>
<dbReference type="Pfam" id="PF08323">
    <property type="entry name" value="Glyco_transf_5"/>
    <property type="match status" value="1"/>
</dbReference>
<evidence type="ECO:0000259" key="10">
    <source>
        <dbReference type="Pfam" id="PF08323"/>
    </source>
</evidence>
<evidence type="ECO:0000256" key="4">
    <source>
        <dbReference type="ARBA" id="ARBA00010281"/>
    </source>
</evidence>
<dbReference type="EMBL" id="CYGY02000015">
    <property type="protein sequence ID" value="SIT37943.1"/>
    <property type="molecule type" value="Genomic_DNA"/>
</dbReference>
<dbReference type="AlphaFoldDB" id="A0A1N7RS55"/>